<dbReference type="SUPFAM" id="SSF56112">
    <property type="entry name" value="Protein kinase-like (PK-like)"/>
    <property type="match status" value="1"/>
</dbReference>
<dbReference type="FunFam" id="1.10.510.10:FF:000021">
    <property type="entry name" value="Serine/threonine protein kinase"/>
    <property type="match status" value="1"/>
</dbReference>
<evidence type="ECO:0000313" key="13">
    <source>
        <dbReference type="Proteomes" id="UP000321827"/>
    </source>
</evidence>
<dbReference type="SUPFAM" id="SSF101898">
    <property type="entry name" value="NHL repeat"/>
    <property type="match status" value="1"/>
</dbReference>
<dbReference type="RefSeq" id="WP_183677739.1">
    <property type="nucleotide sequence ID" value="NZ_BJXN01000026.1"/>
</dbReference>
<evidence type="ECO:0000256" key="9">
    <source>
        <dbReference type="PROSITE-ProRule" id="PRU10141"/>
    </source>
</evidence>
<dbReference type="InterPro" id="IPR011009">
    <property type="entry name" value="Kinase-like_dom_sf"/>
</dbReference>
<keyword evidence="3" id="KW-0808">Transferase</keyword>
<keyword evidence="4" id="KW-0677">Repeat</keyword>
<dbReference type="CDD" id="cd14014">
    <property type="entry name" value="STKc_PknB_like"/>
    <property type="match status" value="1"/>
</dbReference>
<sequence length="668" mass="74014">MIEYTVALSLFLLTLVLALRLNTSLMALLGVGVIGAEVALLGYAGGAVGPALGLGSLGLVAYPVALRPARVRGRRKRRPRRARGPKARRNPTLRETTAPELERRYEILDRIGIGGMASVYKARRKSDGRMVALKIPQEKFVSDTRFVKRFHREAEVLQKLKHPNIVRVYDHGAFGDTHYIAMEFLDGEELDRLIENRRLTVPAAINIMRHVADALRHIHAQGIIHRDIKPGNIMILRSAIDEEGRVDPKGVRLMDFGIAAGKVLTRLTITGARIGTPVYMSPEQAKGQRIDHRSDIYSLGIVFYESLTGQAPFQGGYESVIHQQIYELPTPPKQLNPEIPAPINDLIMRMLAKEADKRPTLEEVIETLKGKFKDTQELSRPFYLAVAAEAKRGSIRLLEPDGTPLKLFSGVGTAPGMFASPPLDLTVDREGHVWITVFEYGSGQSRMVHRFSPEGKLVASIGPYGVKPGEFLYPASVTASELGELLVLDSENHVIQRFNLEGTPLGRFGGKGAGKGQFNTPRKIVASRHFLYVLDYGNRQVQRFSLEGRYLSRYAFRKSKGSDELRVLSGLGIDEADHLYIFDADAQKIRKLDPEGRVIQSLALPAMQNEDPLSLVDVVVDSLGILYAARRGSDRIHRFSADGEPLEPIEVYAPVRGLALWKNPNPGG</sequence>
<dbReference type="GO" id="GO:0004674">
    <property type="term" value="F:protein serine/threonine kinase activity"/>
    <property type="evidence" value="ECO:0007669"/>
    <property type="project" value="UniProtKB-KW"/>
</dbReference>
<dbReference type="PROSITE" id="PS00107">
    <property type="entry name" value="PROTEIN_KINASE_ATP"/>
    <property type="match status" value="1"/>
</dbReference>
<reference evidence="12 13" key="1">
    <citation type="submission" date="2019-07" db="EMBL/GenBank/DDBJ databases">
        <title>Whole genome shotgun sequence of Oceanithermus desulfurans NBRC 100063.</title>
        <authorList>
            <person name="Hosoyama A."/>
            <person name="Uohara A."/>
            <person name="Ohji S."/>
            <person name="Ichikawa N."/>
        </authorList>
    </citation>
    <scope>NUCLEOTIDE SEQUENCE [LARGE SCALE GENOMIC DNA]</scope>
    <source>
        <strain evidence="12 13">NBRC 100063</strain>
    </source>
</reference>
<dbReference type="PROSITE" id="PS00108">
    <property type="entry name" value="PROTEIN_KINASE_ST"/>
    <property type="match status" value="1"/>
</dbReference>
<feature type="region of interest" description="Disordered" evidence="10">
    <location>
        <begin position="71"/>
        <end position="96"/>
    </location>
</feature>
<dbReference type="Gene3D" id="3.30.200.20">
    <property type="entry name" value="Phosphorylase Kinase, domain 1"/>
    <property type="match status" value="1"/>
</dbReference>
<organism evidence="12 13">
    <name type="scientific">Oceanithermus desulfurans NBRC 100063</name>
    <dbReference type="NCBI Taxonomy" id="1227550"/>
    <lineage>
        <taxon>Bacteria</taxon>
        <taxon>Thermotogati</taxon>
        <taxon>Deinococcota</taxon>
        <taxon>Deinococci</taxon>
        <taxon>Thermales</taxon>
        <taxon>Thermaceae</taxon>
        <taxon>Oceanithermus</taxon>
    </lineage>
</organism>
<evidence type="ECO:0000256" key="7">
    <source>
        <dbReference type="ARBA" id="ARBA00022840"/>
    </source>
</evidence>
<keyword evidence="5 9" id="KW-0547">Nucleotide-binding</keyword>
<evidence type="ECO:0000256" key="6">
    <source>
        <dbReference type="ARBA" id="ARBA00022777"/>
    </source>
</evidence>
<dbReference type="PANTHER" id="PTHR43289:SF34">
    <property type="entry name" value="SERINE_THREONINE-PROTEIN KINASE YBDM-RELATED"/>
    <property type="match status" value="1"/>
</dbReference>
<gene>
    <name evidence="12" type="ORF">ODE01S_23210</name>
</gene>
<dbReference type="EMBL" id="BJXN01000026">
    <property type="protein sequence ID" value="GEM90887.1"/>
    <property type="molecule type" value="Genomic_DNA"/>
</dbReference>
<name>A0A511RP74_9DEIN</name>
<evidence type="ECO:0000313" key="12">
    <source>
        <dbReference type="EMBL" id="GEM90887.1"/>
    </source>
</evidence>
<dbReference type="GO" id="GO:0005524">
    <property type="term" value="F:ATP binding"/>
    <property type="evidence" value="ECO:0007669"/>
    <property type="project" value="UniProtKB-UniRule"/>
</dbReference>
<protein>
    <recommendedName>
        <fullName evidence="1">non-specific serine/threonine protein kinase</fullName>
        <ecNumber evidence="1">2.7.11.1</ecNumber>
    </recommendedName>
</protein>
<proteinExistence type="predicted"/>
<dbReference type="AlphaFoldDB" id="A0A511RP74"/>
<dbReference type="PROSITE" id="PS50011">
    <property type="entry name" value="PROTEIN_KINASE_DOM"/>
    <property type="match status" value="1"/>
</dbReference>
<evidence type="ECO:0000259" key="11">
    <source>
        <dbReference type="PROSITE" id="PS50011"/>
    </source>
</evidence>
<evidence type="ECO:0000256" key="8">
    <source>
        <dbReference type="PROSITE-ProRule" id="PRU00504"/>
    </source>
</evidence>
<dbReference type="PROSITE" id="PS51125">
    <property type="entry name" value="NHL"/>
    <property type="match status" value="2"/>
</dbReference>
<comment type="caution">
    <text evidence="12">The sequence shown here is derived from an EMBL/GenBank/DDBJ whole genome shotgun (WGS) entry which is preliminary data.</text>
</comment>
<dbReference type="InterPro" id="IPR008271">
    <property type="entry name" value="Ser/Thr_kinase_AS"/>
</dbReference>
<dbReference type="InterPro" id="IPR011042">
    <property type="entry name" value="6-blade_b-propeller_TolB-like"/>
</dbReference>
<evidence type="ECO:0000256" key="3">
    <source>
        <dbReference type="ARBA" id="ARBA00022679"/>
    </source>
</evidence>
<dbReference type="Gene3D" id="2.120.10.30">
    <property type="entry name" value="TolB, C-terminal domain"/>
    <property type="match status" value="1"/>
</dbReference>
<feature type="domain" description="Protein kinase" evidence="11">
    <location>
        <begin position="105"/>
        <end position="383"/>
    </location>
</feature>
<feature type="repeat" description="NHL" evidence="8">
    <location>
        <begin position="505"/>
        <end position="547"/>
    </location>
</feature>
<accession>A0A511RP74</accession>
<evidence type="ECO:0000256" key="2">
    <source>
        <dbReference type="ARBA" id="ARBA00022527"/>
    </source>
</evidence>
<dbReference type="PANTHER" id="PTHR43289">
    <property type="entry name" value="MITOGEN-ACTIVATED PROTEIN KINASE KINASE KINASE 20-RELATED"/>
    <property type="match status" value="1"/>
</dbReference>
<dbReference type="InterPro" id="IPR017441">
    <property type="entry name" value="Protein_kinase_ATP_BS"/>
</dbReference>
<keyword evidence="2 12" id="KW-0723">Serine/threonine-protein kinase</keyword>
<dbReference type="CDD" id="cd05819">
    <property type="entry name" value="NHL"/>
    <property type="match status" value="1"/>
</dbReference>
<dbReference type="SMART" id="SM00220">
    <property type="entry name" value="S_TKc"/>
    <property type="match status" value="1"/>
</dbReference>
<dbReference type="Proteomes" id="UP000321827">
    <property type="component" value="Unassembled WGS sequence"/>
</dbReference>
<dbReference type="InterPro" id="IPR000719">
    <property type="entry name" value="Prot_kinase_dom"/>
</dbReference>
<dbReference type="Gene3D" id="1.10.510.10">
    <property type="entry name" value="Transferase(Phosphotransferase) domain 1"/>
    <property type="match status" value="1"/>
</dbReference>
<feature type="repeat" description="NHL" evidence="8">
    <location>
        <begin position="458"/>
        <end position="501"/>
    </location>
</feature>
<dbReference type="EC" id="2.7.11.1" evidence="1"/>
<keyword evidence="7 9" id="KW-0067">ATP-binding</keyword>
<dbReference type="Pfam" id="PF01436">
    <property type="entry name" value="NHL"/>
    <property type="match status" value="1"/>
</dbReference>
<evidence type="ECO:0000256" key="5">
    <source>
        <dbReference type="ARBA" id="ARBA00022741"/>
    </source>
</evidence>
<evidence type="ECO:0000256" key="4">
    <source>
        <dbReference type="ARBA" id="ARBA00022737"/>
    </source>
</evidence>
<feature type="compositionally biased region" description="Basic residues" evidence="10">
    <location>
        <begin position="71"/>
        <end position="91"/>
    </location>
</feature>
<evidence type="ECO:0000256" key="1">
    <source>
        <dbReference type="ARBA" id="ARBA00012513"/>
    </source>
</evidence>
<dbReference type="Pfam" id="PF00069">
    <property type="entry name" value="Pkinase"/>
    <property type="match status" value="1"/>
</dbReference>
<keyword evidence="6 12" id="KW-0418">Kinase</keyword>
<evidence type="ECO:0000256" key="10">
    <source>
        <dbReference type="SAM" id="MobiDB-lite"/>
    </source>
</evidence>
<dbReference type="InterPro" id="IPR001258">
    <property type="entry name" value="NHL_repeat"/>
</dbReference>
<feature type="binding site" evidence="9">
    <location>
        <position position="134"/>
    </location>
    <ligand>
        <name>ATP</name>
        <dbReference type="ChEBI" id="CHEBI:30616"/>
    </ligand>
</feature>